<dbReference type="CDD" id="cd00303">
    <property type="entry name" value="retropepsin_like"/>
    <property type="match status" value="1"/>
</dbReference>
<feature type="non-terminal residue" evidence="3">
    <location>
        <position position="1"/>
    </location>
</feature>
<evidence type="ECO:0000259" key="2">
    <source>
        <dbReference type="Pfam" id="PF03732"/>
    </source>
</evidence>
<dbReference type="PANTHER" id="PTHR15503:SF22">
    <property type="entry name" value="TRANSPOSON TY3-I GAG POLYPROTEIN"/>
    <property type="match status" value="1"/>
</dbReference>
<dbReference type="EMBL" id="CACSLK010008833">
    <property type="protein sequence ID" value="CAA0811492.1"/>
    <property type="molecule type" value="Genomic_DNA"/>
</dbReference>
<feature type="compositionally biased region" description="Polar residues" evidence="1">
    <location>
        <begin position="252"/>
        <end position="267"/>
    </location>
</feature>
<comment type="caution">
    <text evidence="3">The sequence shown here is derived from an EMBL/GenBank/DDBJ whole genome shotgun (WGS) entry which is preliminary data.</text>
</comment>
<feature type="non-terminal residue" evidence="3">
    <location>
        <position position="507"/>
    </location>
</feature>
<evidence type="ECO:0000313" key="4">
    <source>
        <dbReference type="Proteomes" id="UP001153555"/>
    </source>
</evidence>
<name>A0A9N7MQ52_STRHE</name>
<evidence type="ECO:0000313" key="3">
    <source>
        <dbReference type="EMBL" id="CAA0811492.1"/>
    </source>
</evidence>
<dbReference type="Proteomes" id="UP001153555">
    <property type="component" value="Unassembled WGS sequence"/>
</dbReference>
<evidence type="ECO:0000256" key="1">
    <source>
        <dbReference type="SAM" id="MobiDB-lite"/>
    </source>
</evidence>
<dbReference type="Pfam" id="PF08284">
    <property type="entry name" value="RVP_2"/>
    <property type="match status" value="1"/>
</dbReference>
<dbReference type="SUPFAM" id="SSF50630">
    <property type="entry name" value="Acid proteases"/>
    <property type="match status" value="1"/>
</dbReference>
<feature type="region of interest" description="Disordered" evidence="1">
    <location>
        <begin position="22"/>
        <end position="73"/>
    </location>
</feature>
<dbReference type="Pfam" id="PF03732">
    <property type="entry name" value="Retrotrans_gag"/>
    <property type="match status" value="1"/>
</dbReference>
<keyword evidence="4" id="KW-1185">Reference proteome</keyword>
<feature type="region of interest" description="Disordered" evidence="1">
    <location>
        <begin position="250"/>
        <end position="275"/>
    </location>
</feature>
<dbReference type="PANTHER" id="PTHR15503">
    <property type="entry name" value="LDOC1 RELATED"/>
    <property type="match status" value="1"/>
</dbReference>
<protein>
    <recommendedName>
        <fullName evidence="2">Retrotransposon gag domain-containing protein</fullName>
    </recommendedName>
</protein>
<proteinExistence type="predicted"/>
<accession>A0A9N7MQ52</accession>
<dbReference type="OrthoDB" id="2013610at2759"/>
<dbReference type="InterPro" id="IPR021109">
    <property type="entry name" value="Peptidase_aspartic_dom_sf"/>
</dbReference>
<sequence length="507" mass="58511">MRAMSEEIQSTNQTMARLERMMLQTVGRRARRGNHSESSSEGSAESEEDHENRNEFPEDEDVRSRGSNHRGRQRVERPKLILLTFNGTDPDSWLNRACQYFEINEISKSERVKYAAYYLDGEANVWWQWLSRVYKKEDKRIRWKNFKKEMIIRFGVSDYHNYNEALSHIKQTGSLREYQKEFERIASRVRDWLEGALVGTFMGGLKPELAAEVRLDKPRTMRAAMEAARMRDDHLMALRRANRPEVRRPMTFPSNVQRTGSNTSTGNGKDLSPGVKRLSWEDMQRRREKGLCFNCDEKFTPGHRCKERRSFFIECVESEEDEVVGDEVKSVIDLHEEDPEISVHAMAGTQGPKTMKMPAWVRDRRVIVLIDNGSSHNFINSSLSDRLNLQVTKVELFEVRVANGERLKCSEFYRGVPIKMQGVTLKADLYALPLVGLDVVLGVQWLKGLGSVTTDYRVGIMEFRWGDGMVKLSIGGKEGTKEVSAQSLEKLWRQGSQIFAIRVDKLE</sequence>
<gene>
    <name evidence="3" type="ORF">SHERM_12551</name>
</gene>
<dbReference type="Gene3D" id="2.40.70.10">
    <property type="entry name" value="Acid Proteases"/>
    <property type="match status" value="1"/>
</dbReference>
<reference evidence="3" key="1">
    <citation type="submission" date="2019-12" db="EMBL/GenBank/DDBJ databases">
        <authorList>
            <person name="Scholes J."/>
        </authorList>
    </citation>
    <scope>NUCLEOTIDE SEQUENCE</scope>
</reference>
<dbReference type="InterPro" id="IPR005162">
    <property type="entry name" value="Retrotrans_gag_dom"/>
</dbReference>
<dbReference type="InterPro" id="IPR032567">
    <property type="entry name" value="RTL1-rel"/>
</dbReference>
<dbReference type="AlphaFoldDB" id="A0A9N7MQ52"/>
<organism evidence="3 4">
    <name type="scientific">Striga hermonthica</name>
    <name type="common">Purple witchweed</name>
    <name type="synonym">Buchnera hermonthica</name>
    <dbReference type="NCBI Taxonomy" id="68872"/>
    <lineage>
        <taxon>Eukaryota</taxon>
        <taxon>Viridiplantae</taxon>
        <taxon>Streptophyta</taxon>
        <taxon>Embryophyta</taxon>
        <taxon>Tracheophyta</taxon>
        <taxon>Spermatophyta</taxon>
        <taxon>Magnoliopsida</taxon>
        <taxon>eudicotyledons</taxon>
        <taxon>Gunneridae</taxon>
        <taxon>Pentapetalae</taxon>
        <taxon>asterids</taxon>
        <taxon>lamiids</taxon>
        <taxon>Lamiales</taxon>
        <taxon>Orobanchaceae</taxon>
        <taxon>Buchnereae</taxon>
        <taxon>Striga</taxon>
    </lineage>
</organism>
<feature type="domain" description="Retrotransposon gag" evidence="2">
    <location>
        <begin position="113"/>
        <end position="207"/>
    </location>
</feature>